<dbReference type="AlphaFoldDB" id="A0A146JVV1"/>
<dbReference type="EMBL" id="GDID01007946">
    <property type="protein sequence ID" value="JAP88660.1"/>
    <property type="molecule type" value="Transcribed_RNA"/>
</dbReference>
<name>A0A146JVV1_9EUKA</name>
<gene>
    <name evidence="1" type="ORF">TPC1_31845</name>
</gene>
<organism evidence="1">
    <name type="scientific">Trepomonas sp. PC1</name>
    <dbReference type="NCBI Taxonomy" id="1076344"/>
    <lineage>
        <taxon>Eukaryota</taxon>
        <taxon>Metamonada</taxon>
        <taxon>Diplomonadida</taxon>
        <taxon>Hexamitidae</taxon>
        <taxon>Hexamitinae</taxon>
        <taxon>Trepomonas</taxon>
    </lineage>
</organism>
<feature type="non-terminal residue" evidence="1">
    <location>
        <position position="1"/>
    </location>
</feature>
<sequence length="306" mass="35784">NDLAANQLDTLVDKLDAYSEKQVGSFTKYLIQQLCVENRTQILKSSLLLSVMAQIDAAQLYQNYDQLQLNFSQAFQFLLTQRLNPQTTNAILTAYTDIQLLFVPNTLKQLPKFVSFLVSFLQCNNLQEINSLLSYFSSNKELFWFLLNQTQRKTLVKQLQVNISTLKENGFDTEFIWDLISCSNCQLDNELQNQFFFYSLQGELTEENQNKILDLLSSNVKLAFQLNKIDPVYFFNFEVLQKIIQQFDEDPVYYTKFLSKLEFGTHQLIYSNQEPFFLLSQLISKVYQQLKLKNHDSYAVINKLFS</sequence>
<accession>A0A146JVV1</accession>
<protein>
    <submittedName>
        <fullName evidence="1">Uncharacterized protein</fullName>
    </submittedName>
</protein>
<proteinExistence type="predicted"/>
<feature type="non-terminal residue" evidence="1">
    <location>
        <position position="306"/>
    </location>
</feature>
<reference evidence="1" key="1">
    <citation type="submission" date="2015-07" db="EMBL/GenBank/DDBJ databases">
        <title>Adaptation to a free-living lifestyle via gene acquisitions in the diplomonad Trepomonas sp. PC1.</title>
        <authorList>
            <person name="Xu F."/>
            <person name="Jerlstrom-Hultqvist J."/>
            <person name="Kolisko M."/>
            <person name="Simpson A.G.B."/>
            <person name="Roger A.J."/>
            <person name="Svard S.G."/>
            <person name="Andersson J.O."/>
        </authorList>
    </citation>
    <scope>NUCLEOTIDE SEQUENCE</scope>
    <source>
        <strain evidence="1">PC1</strain>
    </source>
</reference>
<evidence type="ECO:0000313" key="1">
    <source>
        <dbReference type="EMBL" id="JAP88660.1"/>
    </source>
</evidence>